<feature type="transmembrane region" description="Helical" evidence="9">
    <location>
        <begin position="260"/>
        <end position="280"/>
    </location>
</feature>
<keyword evidence="2" id="KW-0813">Transport</keyword>
<dbReference type="PANTHER" id="PTHR23513:SF9">
    <property type="entry name" value="ENTEROBACTIN EXPORTER ENTS"/>
    <property type="match status" value="1"/>
</dbReference>
<evidence type="ECO:0000256" key="1">
    <source>
        <dbReference type="ARBA" id="ARBA00004651"/>
    </source>
</evidence>
<name>A0A8E2BCQ9_9HYPH</name>
<proteinExistence type="inferred from homology"/>
<feature type="transmembrane region" description="Helical" evidence="9">
    <location>
        <begin position="104"/>
        <end position="127"/>
    </location>
</feature>
<dbReference type="Pfam" id="PF07690">
    <property type="entry name" value="MFS_1"/>
    <property type="match status" value="1"/>
</dbReference>
<feature type="transmembrane region" description="Helical" evidence="9">
    <location>
        <begin position="224"/>
        <end position="248"/>
    </location>
</feature>
<reference evidence="11 12" key="1">
    <citation type="submission" date="2020-08" db="EMBL/GenBank/DDBJ databases">
        <title>Genomic Encyclopedia of Type Strains, Phase IV (KMG-IV): sequencing the most valuable type-strain genomes for metagenomic binning, comparative biology and taxonomic classification.</title>
        <authorList>
            <person name="Goeker M."/>
        </authorList>
    </citation>
    <scope>NUCLEOTIDE SEQUENCE [LARGE SCALE GENOMIC DNA]</scope>
    <source>
        <strain evidence="11 12">DSM 17454</strain>
    </source>
</reference>
<dbReference type="Proteomes" id="UP000532373">
    <property type="component" value="Unassembled WGS sequence"/>
</dbReference>
<dbReference type="Gene3D" id="1.20.1250.20">
    <property type="entry name" value="MFS general substrate transporter like domains"/>
    <property type="match status" value="1"/>
</dbReference>
<sequence length="407" mass="40919">MTTLRLARTRGPFAGLQLASIVFNLGNAITAIVYPWLVYDLTGSASWMGLIAFMTLTPAIVGSAFGGLVAERLGIRRTAILAACFGTAAAVAAALLYSLDTLTIGLLVTLALCGAILDGPGGVAIEARVPEIARLARMPLLRANAIDDLIDSGAAIVGPAIAAVLVAVVDTQALLWIIAAINAAAAMLVMLSLPQFRLRQTSSAATAEFTAALRIIFGSVRLRTALLLASLGTGTFVAIEAVALPAILRSEGQPASALGIYLTAAAAGAITVNLALAALGRSPSLRNVFVAAFVGLAAGVVILAIDRSMPMLIASGAVLGIAAGPLSPIFTTLLQTSAPKSLRAHVIGASISLILVAAPVAVLVVGTTLDLFGATAVLISCAAVLAACAVIAALALGRDEAGGTTDE</sequence>
<feature type="transmembrane region" description="Helical" evidence="9">
    <location>
        <begin position="80"/>
        <end position="98"/>
    </location>
</feature>
<comment type="subcellular location">
    <subcellularLocation>
        <location evidence="1">Cell membrane</location>
        <topology evidence="1">Multi-pass membrane protein</topology>
    </subcellularLocation>
</comment>
<feature type="transmembrane region" description="Helical" evidence="9">
    <location>
        <begin position="311"/>
        <end position="334"/>
    </location>
</feature>
<dbReference type="GO" id="GO:0022857">
    <property type="term" value="F:transmembrane transporter activity"/>
    <property type="evidence" value="ECO:0007669"/>
    <property type="project" value="InterPro"/>
</dbReference>
<feature type="transmembrane region" description="Helical" evidence="9">
    <location>
        <begin position="148"/>
        <end position="168"/>
    </location>
</feature>
<protein>
    <recommendedName>
        <fullName evidence="8">Multidrug efflux pump Tap</fullName>
    </recommendedName>
</protein>
<keyword evidence="4 9" id="KW-0812">Transmembrane</keyword>
<dbReference type="PROSITE" id="PS50850">
    <property type="entry name" value="MFS"/>
    <property type="match status" value="1"/>
</dbReference>
<dbReference type="EMBL" id="JACHGI010000005">
    <property type="protein sequence ID" value="MBB6467213.1"/>
    <property type="molecule type" value="Genomic_DNA"/>
</dbReference>
<evidence type="ECO:0000313" key="11">
    <source>
        <dbReference type="EMBL" id="MBB6467213.1"/>
    </source>
</evidence>
<dbReference type="AlphaFoldDB" id="A0A8E2BCQ9"/>
<keyword evidence="3" id="KW-1003">Cell membrane</keyword>
<dbReference type="InterPro" id="IPR036259">
    <property type="entry name" value="MFS_trans_sf"/>
</dbReference>
<comment type="caution">
    <text evidence="11">The sequence shown here is derived from an EMBL/GenBank/DDBJ whole genome shotgun (WGS) entry which is preliminary data.</text>
</comment>
<organism evidence="11 12">
    <name type="scientific">Aminobacter carboxidus</name>
    <dbReference type="NCBI Taxonomy" id="376165"/>
    <lineage>
        <taxon>Bacteria</taxon>
        <taxon>Pseudomonadati</taxon>
        <taxon>Pseudomonadota</taxon>
        <taxon>Alphaproteobacteria</taxon>
        <taxon>Hyphomicrobiales</taxon>
        <taxon>Phyllobacteriaceae</taxon>
        <taxon>Aminobacter</taxon>
    </lineage>
</organism>
<feature type="transmembrane region" description="Helical" evidence="9">
    <location>
        <begin position="287"/>
        <end position="305"/>
    </location>
</feature>
<dbReference type="GO" id="GO:0005886">
    <property type="term" value="C:plasma membrane"/>
    <property type="evidence" value="ECO:0007669"/>
    <property type="project" value="UniProtKB-SubCell"/>
</dbReference>
<keyword evidence="6 9" id="KW-0472">Membrane</keyword>
<feature type="transmembrane region" description="Helical" evidence="9">
    <location>
        <begin position="21"/>
        <end position="39"/>
    </location>
</feature>
<dbReference type="SUPFAM" id="SSF103473">
    <property type="entry name" value="MFS general substrate transporter"/>
    <property type="match status" value="1"/>
</dbReference>
<dbReference type="InterPro" id="IPR011701">
    <property type="entry name" value="MFS"/>
</dbReference>
<gene>
    <name evidence="11" type="ORF">HNQ96_003092</name>
</gene>
<accession>A0A8E2BCQ9</accession>
<feature type="transmembrane region" description="Helical" evidence="9">
    <location>
        <begin position="174"/>
        <end position="193"/>
    </location>
</feature>
<evidence type="ECO:0000256" key="3">
    <source>
        <dbReference type="ARBA" id="ARBA00022475"/>
    </source>
</evidence>
<evidence type="ECO:0000256" key="9">
    <source>
        <dbReference type="SAM" id="Phobius"/>
    </source>
</evidence>
<evidence type="ECO:0000256" key="6">
    <source>
        <dbReference type="ARBA" id="ARBA00023136"/>
    </source>
</evidence>
<keyword evidence="5 9" id="KW-1133">Transmembrane helix</keyword>
<feature type="domain" description="Major facilitator superfamily (MFS) profile" evidence="10">
    <location>
        <begin position="12"/>
        <end position="400"/>
    </location>
</feature>
<feature type="transmembrane region" description="Helical" evidence="9">
    <location>
        <begin position="371"/>
        <end position="396"/>
    </location>
</feature>
<dbReference type="PANTHER" id="PTHR23513">
    <property type="entry name" value="INTEGRAL MEMBRANE EFFLUX PROTEIN-RELATED"/>
    <property type="match status" value="1"/>
</dbReference>
<evidence type="ECO:0000256" key="5">
    <source>
        <dbReference type="ARBA" id="ARBA00022989"/>
    </source>
</evidence>
<evidence type="ECO:0000313" key="12">
    <source>
        <dbReference type="Proteomes" id="UP000532373"/>
    </source>
</evidence>
<feature type="transmembrane region" description="Helical" evidence="9">
    <location>
        <begin position="45"/>
        <end position="68"/>
    </location>
</feature>
<feature type="transmembrane region" description="Helical" evidence="9">
    <location>
        <begin position="346"/>
        <end position="365"/>
    </location>
</feature>
<comment type="similarity">
    <text evidence="7">Belongs to the major facilitator superfamily. Drug:H(+) antiporter-3 (DHA3) (TC 2.A.1.21) family.</text>
</comment>
<dbReference type="RefSeq" id="WP_184769621.1">
    <property type="nucleotide sequence ID" value="NZ_JACHGI010000005.1"/>
</dbReference>
<evidence type="ECO:0000256" key="8">
    <source>
        <dbReference type="ARBA" id="ARBA00040914"/>
    </source>
</evidence>
<evidence type="ECO:0000256" key="2">
    <source>
        <dbReference type="ARBA" id="ARBA00022448"/>
    </source>
</evidence>
<evidence type="ECO:0000259" key="10">
    <source>
        <dbReference type="PROSITE" id="PS50850"/>
    </source>
</evidence>
<dbReference type="InterPro" id="IPR020846">
    <property type="entry name" value="MFS_dom"/>
</dbReference>
<evidence type="ECO:0000256" key="4">
    <source>
        <dbReference type="ARBA" id="ARBA00022692"/>
    </source>
</evidence>
<evidence type="ECO:0000256" key="7">
    <source>
        <dbReference type="ARBA" id="ARBA00038075"/>
    </source>
</evidence>